<dbReference type="PATRIC" id="fig|1345695.10.peg.393"/>
<protein>
    <submittedName>
        <fullName evidence="2">Uncharacterized protein</fullName>
    </submittedName>
</protein>
<dbReference type="KEGG" id="csb:CLSA_c06670"/>
<feature type="region of interest" description="Disordered" evidence="1">
    <location>
        <begin position="1"/>
        <end position="77"/>
    </location>
</feature>
<dbReference type="Proteomes" id="UP000017118">
    <property type="component" value="Chromosome"/>
</dbReference>
<dbReference type="GeneID" id="55473218"/>
<dbReference type="AlphaFoldDB" id="U5MM55"/>
<evidence type="ECO:0000313" key="3">
    <source>
        <dbReference type="Proteomes" id="UP000017118"/>
    </source>
</evidence>
<gene>
    <name evidence="2" type="ORF">CLSA_c06670</name>
</gene>
<dbReference type="OrthoDB" id="10012927at2"/>
<evidence type="ECO:0000256" key="1">
    <source>
        <dbReference type="SAM" id="MobiDB-lite"/>
    </source>
</evidence>
<keyword evidence="3" id="KW-1185">Reference proteome</keyword>
<proteinExistence type="predicted"/>
<reference evidence="2 3" key="1">
    <citation type="journal article" date="2013" name="Genome Announc.">
        <title>Complete Genome Sequence of the Solvent Producer Clostridium saccharobutylicum NCP262 (DSM 13864).</title>
        <authorList>
            <person name="Poehlein A."/>
            <person name="Hartwich K."/>
            <person name="Krabben P."/>
            <person name="Ehrenreich A."/>
            <person name="Liebl W."/>
            <person name="Durre P."/>
            <person name="Gottschalk G."/>
            <person name="Daniel R."/>
        </authorList>
    </citation>
    <scope>NUCLEOTIDE SEQUENCE [LARGE SCALE GENOMIC DNA]</scope>
    <source>
        <strain evidence="2">DSM 13864</strain>
    </source>
</reference>
<feature type="compositionally biased region" description="Basic and acidic residues" evidence="1">
    <location>
        <begin position="13"/>
        <end position="25"/>
    </location>
</feature>
<dbReference type="RefSeq" id="WP_022743967.1">
    <property type="nucleotide sequence ID" value="NC_022571.1"/>
</dbReference>
<sequence>MSEINNSNPTMDKQNKSDLENEVSKESSNIPRSKDNQNTDVEVNNNKEVQLEDKKEQSILNVQEESNECEEKAYSDKKEQVLTDNEIVKNKDEIQAEDKQEIKCEDNINVQEESCECEEKVYLDKKEEVSIDNQIEKNDDEFTAENNQEAQFEDKKEQSILNNEVLENNNKIDLEEKDEFKTKKDIEIIIDDDKENVKEEELNSEYDLNDYKDQIEKDIIVYERNLLNYKQWALEGKELVLNSKKTFNKIELLVEKFNKEISITLEELNAEDKKLVENRIKGINMINKMSKNAINNRTNKLLEMINQDFNNVSIISDINDKYEDEIRSILNENYSNIAYIESKKSNLIDTYFNFIEGNLFPIMDGVESGISFVKNSTKEIIQNEILPVYIKLKKYFDELLFSINISKMEVQLKTKIDFSYIEVLDIENTEDESLDETIESVIRSGYEYLKDVYGVGHNHVLRQAQIVAYKYKK</sequence>
<accession>U5MM55</accession>
<dbReference type="HOGENOM" id="CLU_577098_0_0_9"/>
<name>U5MM55_CLOSA</name>
<dbReference type="EMBL" id="CP006721">
    <property type="protein sequence ID" value="AGX41680.1"/>
    <property type="molecule type" value="Genomic_DNA"/>
</dbReference>
<dbReference type="eggNOG" id="ENOG502ZT3A">
    <property type="taxonomic scope" value="Bacteria"/>
</dbReference>
<evidence type="ECO:0000313" key="2">
    <source>
        <dbReference type="EMBL" id="AGX41680.1"/>
    </source>
</evidence>
<feature type="compositionally biased region" description="Polar residues" evidence="1">
    <location>
        <begin position="1"/>
        <end position="12"/>
    </location>
</feature>
<organism evidence="2 3">
    <name type="scientific">Clostridium saccharobutylicum DSM 13864</name>
    <dbReference type="NCBI Taxonomy" id="1345695"/>
    <lineage>
        <taxon>Bacteria</taxon>
        <taxon>Bacillati</taxon>
        <taxon>Bacillota</taxon>
        <taxon>Clostridia</taxon>
        <taxon>Eubacteriales</taxon>
        <taxon>Clostridiaceae</taxon>
        <taxon>Clostridium</taxon>
    </lineage>
</organism>
<feature type="compositionally biased region" description="Polar residues" evidence="1">
    <location>
        <begin position="38"/>
        <end position="48"/>
    </location>
</feature>